<keyword evidence="2" id="KW-0808">Transferase</keyword>
<dbReference type="Proteomes" id="UP000249165">
    <property type="component" value="Unassembled WGS sequence"/>
</dbReference>
<evidence type="ECO:0000259" key="1">
    <source>
        <dbReference type="Pfam" id="PF00534"/>
    </source>
</evidence>
<dbReference type="GO" id="GO:0016757">
    <property type="term" value="F:glycosyltransferase activity"/>
    <property type="evidence" value="ECO:0007669"/>
    <property type="project" value="InterPro"/>
</dbReference>
<dbReference type="SUPFAM" id="SSF53756">
    <property type="entry name" value="UDP-Glycosyltransferase/glycogen phosphorylase"/>
    <property type="match status" value="1"/>
</dbReference>
<dbReference type="EMBL" id="QLMG01000085">
    <property type="protein sequence ID" value="RAK08197.1"/>
    <property type="molecule type" value="Genomic_DNA"/>
</dbReference>
<gene>
    <name evidence="2" type="ORF">ATI53_10853</name>
</gene>
<dbReference type="PANTHER" id="PTHR45947">
    <property type="entry name" value="SULFOQUINOVOSYL TRANSFERASE SQD2"/>
    <property type="match status" value="1"/>
</dbReference>
<proteinExistence type="predicted"/>
<dbReference type="Pfam" id="PF00534">
    <property type="entry name" value="Glycos_transf_1"/>
    <property type="match status" value="1"/>
</dbReference>
<comment type="caution">
    <text evidence="2">The sequence shown here is derived from an EMBL/GenBank/DDBJ whole genome shotgun (WGS) entry which is preliminary data.</text>
</comment>
<protein>
    <submittedName>
        <fullName evidence="2">Glycosyltransferase involved in cell wall biosynthesis</fullName>
    </submittedName>
</protein>
<dbReference type="InterPro" id="IPR001296">
    <property type="entry name" value="Glyco_trans_1"/>
</dbReference>
<dbReference type="AlphaFoldDB" id="A0A327XJI2"/>
<evidence type="ECO:0000313" key="2">
    <source>
        <dbReference type="EMBL" id="RAK08197.1"/>
    </source>
</evidence>
<accession>A0A327XJI2</accession>
<reference evidence="2 3" key="1">
    <citation type="submission" date="2018-06" db="EMBL/GenBank/DDBJ databases">
        <title>Genomic Encyclopedia of Archaeal and Bacterial Type Strains, Phase II (KMG-II): from individual species to whole genera.</title>
        <authorList>
            <person name="Goeker M."/>
        </authorList>
    </citation>
    <scope>NUCLEOTIDE SEQUENCE [LARGE SCALE GENOMIC DNA]</scope>
    <source>
        <strain evidence="2 3">DSM 22011</strain>
    </source>
</reference>
<dbReference type="PANTHER" id="PTHR45947:SF3">
    <property type="entry name" value="SULFOQUINOVOSYL TRANSFERASE SQD2"/>
    <property type="match status" value="1"/>
</dbReference>
<organism evidence="2 3">
    <name type="scientific">Salipiger aestuarii</name>
    <dbReference type="NCBI Taxonomy" id="568098"/>
    <lineage>
        <taxon>Bacteria</taxon>
        <taxon>Pseudomonadati</taxon>
        <taxon>Pseudomonadota</taxon>
        <taxon>Alphaproteobacteria</taxon>
        <taxon>Rhodobacterales</taxon>
        <taxon>Roseobacteraceae</taxon>
        <taxon>Salipiger</taxon>
    </lineage>
</organism>
<dbReference type="Gene3D" id="3.40.50.2000">
    <property type="entry name" value="Glycogen Phosphorylase B"/>
    <property type="match status" value="2"/>
</dbReference>
<name>A0A327XJI2_9RHOB</name>
<dbReference type="InterPro" id="IPR050194">
    <property type="entry name" value="Glycosyltransferase_grp1"/>
</dbReference>
<evidence type="ECO:0000313" key="3">
    <source>
        <dbReference type="Proteomes" id="UP000249165"/>
    </source>
</evidence>
<sequence>MTYDVTAPAADSATPATPVPARLVFLWNNFGPMHADRIEAVARRFPQSELHGIEMYDRDVTYDWTGDEAPRFRKTTLFAVAETPGRLRRISRFLCVAWRLRRAHWFMCHYERPEVLAAAILLRLCGAQVFTMGCSKFDDKDRSARGEWLKSFALAPYRGAIGTQERSTDYFRFLGLPRVASPYNTLSVDRMRAQAADVPRPAFADRPWTIVARLVSKKNLSMALSAFALYRAGGGHRALHLCGNGPLERTLKAQADALGIADAVTFHGFVQTAQISRILAGSLALILPSIEEQFGNVVIEAQALDLPVLISDRCGARELLVQDWVNGFSFPHDRPESLAGYMALLDGDEALCARLATGARASAPRGDVAAFAEAVATLVAPETLPEPAV</sequence>
<keyword evidence="3" id="KW-1185">Reference proteome</keyword>
<feature type="domain" description="Glycosyl transferase family 1" evidence="1">
    <location>
        <begin position="210"/>
        <end position="360"/>
    </location>
</feature>
<dbReference type="RefSeq" id="WP_170134645.1">
    <property type="nucleotide sequence ID" value="NZ_LIQE01000097.1"/>
</dbReference>